<name>A0A6M0STE3_CLOBO</name>
<accession>A0A6M0STE3</accession>
<organism evidence="1 2">
    <name type="scientific">Clostridium botulinum</name>
    <dbReference type="NCBI Taxonomy" id="1491"/>
    <lineage>
        <taxon>Bacteria</taxon>
        <taxon>Bacillati</taxon>
        <taxon>Bacillota</taxon>
        <taxon>Clostridia</taxon>
        <taxon>Eubacteriales</taxon>
        <taxon>Clostridiaceae</taxon>
        <taxon>Clostridium</taxon>
    </lineage>
</organism>
<evidence type="ECO:0000313" key="2">
    <source>
        <dbReference type="Proteomes" id="UP000472355"/>
    </source>
</evidence>
<protein>
    <submittedName>
        <fullName evidence="1">Uncharacterized protein</fullName>
    </submittedName>
</protein>
<dbReference type="AlphaFoldDB" id="A0A6M0STE3"/>
<comment type="caution">
    <text evidence="1">The sequence shown here is derived from an EMBL/GenBank/DDBJ whole genome shotgun (WGS) entry which is preliminary data.</text>
</comment>
<proteinExistence type="predicted"/>
<gene>
    <name evidence="1" type="ORF">EXM65_18960</name>
</gene>
<sequence length="62" mass="7240">MAVNRPRRRKNQKPITVIMHPIDDMELYKKSLGTKMLDILEKQIGPELVALSMEELKHRLGK</sequence>
<dbReference type="EMBL" id="SGKU01000104">
    <property type="protein sequence ID" value="NFA44572.1"/>
    <property type="molecule type" value="Genomic_DNA"/>
</dbReference>
<reference evidence="1 2" key="1">
    <citation type="submission" date="2019-02" db="EMBL/GenBank/DDBJ databases">
        <title>Genome sequencing of Clostridium botulinum clinical isolates.</title>
        <authorList>
            <person name="Brunt J."/>
            <person name="Van Vliet A.H.M."/>
            <person name="Stringer S.C."/>
            <person name="Grant K.A."/>
            <person name="Carter A.C."/>
            <person name="Peck M.W."/>
        </authorList>
    </citation>
    <scope>NUCLEOTIDE SEQUENCE [LARGE SCALE GENOMIC DNA]</scope>
    <source>
        <strain evidence="1 2">H113700579</strain>
    </source>
</reference>
<dbReference type="Proteomes" id="UP000472355">
    <property type="component" value="Unassembled WGS sequence"/>
</dbReference>
<evidence type="ECO:0000313" key="1">
    <source>
        <dbReference type="EMBL" id="NFA44572.1"/>
    </source>
</evidence>